<proteinExistence type="predicted"/>
<evidence type="ECO:0000259" key="6">
    <source>
        <dbReference type="Pfam" id="PF13193"/>
    </source>
</evidence>
<sequence>MLIPSHRLGANHVIPSLCILWSVGEPINSEAWNRYNEHLGEKGCTVVDTFGTETGSIIITPFPRAVPTKLGSATVPFFGHEPVILDPMPGEWVSSLRCFPRPAVLVASFPVPTSLPCPPTQRPLAILRLSNRTAELQSNSVKGVLALKTPWPSIARAIWQDHAMHFDTYMKPYLRLFYTGDGAARDEDGYIQIKGQIGAEIESALIMHKGVAETAVIDTADELTGKAVYAFVTLKPEFVYDPNNEVALAKELVLQVRKVIGPFSALKKIYIVPDLPKTRSGKIMLCIMRQIVAGKGDQLGDLSTAVEPGVVDVIKQKVAENGQAHAPVHVYEPGKQTEKV</sequence>
<gene>
    <name evidence="7" type="ORF">MVEN_01750600</name>
</gene>
<dbReference type="InterPro" id="IPR000873">
    <property type="entry name" value="AMP-dep_synth/lig_dom"/>
</dbReference>
<dbReference type="OrthoDB" id="3009994at2759"/>
<dbReference type="PANTHER" id="PTHR24095:SF14">
    <property type="entry name" value="ACETYL-COENZYME A SYNTHETASE 1"/>
    <property type="match status" value="1"/>
</dbReference>
<dbReference type="SUPFAM" id="SSF56801">
    <property type="entry name" value="Acetyl-CoA synthetase-like"/>
    <property type="match status" value="1"/>
</dbReference>
<protein>
    <recommendedName>
        <fullName evidence="1">acetate--CoA ligase</fullName>
        <ecNumber evidence="1">6.2.1.1</ecNumber>
    </recommendedName>
</protein>
<evidence type="ECO:0000256" key="1">
    <source>
        <dbReference type="ARBA" id="ARBA00013275"/>
    </source>
</evidence>
<dbReference type="AlphaFoldDB" id="A0A8H7CMH0"/>
<evidence type="ECO:0000256" key="3">
    <source>
        <dbReference type="ARBA" id="ARBA00022741"/>
    </source>
</evidence>
<dbReference type="GO" id="GO:0005829">
    <property type="term" value="C:cytosol"/>
    <property type="evidence" value="ECO:0007669"/>
    <property type="project" value="TreeGrafter"/>
</dbReference>
<dbReference type="EC" id="6.2.1.1" evidence="1"/>
<dbReference type="InterPro" id="IPR025110">
    <property type="entry name" value="AMP-bd_C"/>
</dbReference>
<evidence type="ECO:0000256" key="2">
    <source>
        <dbReference type="ARBA" id="ARBA00022598"/>
    </source>
</evidence>
<dbReference type="PANTHER" id="PTHR24095">
    <property type="entry name" value="ACETYL-COENZYME A SYNTHETASE"/>
    <property type="match status" value="1"/>
</dbReference>
<dbReference type="EMBL" id="JACAZI010000016">
    <property type="protein sequence ID" value="KAF7343194.1"/>
    <property type="molecule type" value="Genomic_DNA"/>
</dbReference>
<dbReference type="Pfam" id="PF13193">
    <property type="entry name" value="AMP-binding_C"/>
    <property type="match status" value="1"/>
</dbReference>
<dbReference type="InterPro" id="IPR042099">
    <property type="entry name" value="ANL_N_sf"/>
</dbReference>
<dbReference type="Gene3D" id="3.30.300.30">
    <property type="match status" value="1"/>
</dbReference>
<keyword evidence="4" id="KW-0067">ATP-binding</keyword>
<dbReference type="Proteomes" id="UP000620124">
    <property type="component" value="Unassembled WGS sequence"/>
</dbReference>
<evidence type="ECO:0000259" key="5">
    <source>
        <dbReference type="Pfam" id="PF00501"/>
    </source>
</evidence>
<evidence type="ECO:0000256" key="4">
    <source>
        <dbReference type="ARBA" id="ARBA00022840"/>
    </source>
</evidence>
<dbReference type="Gene3D" id="3.40.50.12780">
    <property type="entry name" value="N-terminal domain of ligase-like"/>
    <property type="match status" value="2"/>
</dbReference>
<keyword evidence="8" id="KW-1185">Reference proteome</keyword>
<evidence type="ECO:0000313" key="7">
    <source>
        <dbReference type="EMBL" id="KAF7343194.1"/>
    </source>
</evidence>
<feature type="domain" description="AMP-binding enzyme C-terminal" evidence="6">
    <location>
        <begin position="200"/>
        <end position="282"/>
    </location>
</feature>
<dbReference type="Pfam" id="PF00501">
    <property type="entry name" value="AMP-binding"/>
    <property type="match status" value="1"/>
</dbReference>
<keyword evidence="3" id="KW-0547">Nucleotide-binding</keyword>
<name>A0A8H7CMH0_9AGAR</name>
<evidence type="ECO:0000313" key="8">
    <source>
        <dbReference type="Proteomes" id="UP000620124"/>
    </source>
</evidence>
<keyword evidence="2" id="KW-0436">Ligase</keyword>
<accession>A0A8H7CMH0</accession>
<dbReference type="GO" id="GO:0006085">
    <property type="term" value="P:acetyl-CoA biosynthetic process"/>
    <property type="evidence" value="ECO:0007669"/>
    <property type="project" value="TreeGrafter"/>
</dbReference>
<dbReference type="GO" id="GO:0003987">
    <property type="term" value="F:acetate-CoA ligase activity"/>
    <property type="evidence" value="ECO:0007669"/>
    <property type="project" value="UniProtKB-EC"/>
</dbReference>
<dbReference type="GO" id="GO:0005524">
    <property type="term" value="F:ATP binding"/>
    <property type="evidence" value="ECO:0007669"/>
    <property type="project" value="UniProtKB-KW"/>
</dbReference>
<comment type="caution">
    <text evidence="7">The sequence shown here is derived from an EMBL/GenBank/DDBJ whole genome shotgun (WGS) entry which is preliminary data.</text>
</comment>
<dbReference type="InterPro" id="IPR045851">
    <property type="entry name" value="AMP-bd_C_sf"/>
</dbReference>
<feature type="domain" description="AMP-dependent synthetase/ligase" evidence="5">
    <location>
        <begin position="11"/>
        <end position="91"/>
    </location>
</feature>
<organism evidence="7 8">
    <name type="scientific">Mycena venus</name>
    <dbReference type="NCBI Taxonomy" id="2733690"/>
    <lineage>
        <taxon>Eukaryota</taxon>
        <taxon>Fungi</taxon>
        <taxon>Dikarya</taxon>
        <taxon>Basidiomycota</taxon>
        <taxon>Agaricomycotina</taxon>
        <taxon>Agaricomycetes</taxon>
        <taxon>Agaricomycetidae</taxon>
        <taxon>Agaricales</taxon>
        <taxon>Marasmiineae</taxon>
        <taxon>Mycenaceae</taxon>
        <taxon>Mycena</taxon>
    </lineage>
</organism>
<reference evidence="7" key="1">
    <citation type="submission" date="2020-05" db="EMBL/GenBank/DDBJ databases">
        <title>Mycena genomes resolve the evolution of fungal bioluminescence.</title>
        <authorList>
            <person name="Tsai I.J."/>
        </authorList>
    </citation>
    <scope>NUCLEOTIDE SEQUENCE</scope>
    <source>
        <strain evidence="7">CCC161011</strain>
    </source>
</reference>